<protein>
    <submittedName>
        <fullName evidence="1">Nucleotidyl transferase AbiEii/AbiGii toxin family protein</fullName>
    </submittedName>
</protein>
<dbReference type="EMBL" id="CP165734">
    <property type="protein sequence ID" value="XDV61237.1"/>
    <property type="molecule type" value="Genomic_DNA"/>
</dbReference>
<keyword evidence="1" id="KW-0808">Transferase</keyword>
<organism evidence="1">
    <name type="scientific">Bradyrhizobium sp. LLZ17</name>
    <dbReference type="NCBI Taxonomy" id="3239388"/>
    <lineage>
        <taxon>Bacteria</taxon>
        <taxon>Pseudomonadati</taxon>
        <taxon>Pseudomonadota</taxon>
        <taxon>Alphaproteobacteria</taxon>
        <taxon>Hyphomicrobiales</taxon>
        <taxon>Nitrobacteraceae</taxon>
        <taxon>Bradyrhizobium</taxon>
    </lineage>
</organism>
<dbReference type="Pfam" id="PF08843">
    <property type="entry name" value="AbiEii"/>
    <property type="match status" value="1"/>
</dbReference>
<gene>
    <name evidence="1" type="ORF">AB8Z38_23170</name>
</gene>
<dbReference type="InterPro" id="IPR014942">
    <property type="entry name" value="AbiEii"/>
</dbReference>
<dbReference type="AlphaFoldDB" id="A0AB39XYC9"/>
<dbReference type="GO" id="GO:0016740">
    <property type="term" value="F:transferase activity"/>
    <property type="evidence" value="ECO:0007669"/>
    <property type="project" value="UniProtKB-KW"/>
</dbReference>
<dbReference type="RefSeq" id="WP_369726579.1">
    <property type="nucleotide sequence ID" value="NZ_CP165734.1"/>
</dbReference>
<sequence>MDRWTFGGGTAMMLQIDHRISHDIDIFLPDPQSLAFLDPQKHDFDFEVRPADCNGDGTRSLKLGFEFGQIDFIVAPPLTSSPTTQATVEGEMVLLERIPEIIAKKIYHRGNSIAPRDIFDIAAGGEKHAESMISELASYRDSVASALAAIEKLKPDFVSAAINQLSIKEPYKLIAIAALEKDQRPSSRRIAWARLPQIAGWRHFRIWEL</sequence>
<proteinExistence type="predicted"/>
<evidence type="ECO:0000313" key="1">
    <source>
        <dbReference type="EMBL" id="XDV61237.1"/>
    </source>
</evidence>
<accession>A0AB39XYC9</accession>
<reference evidence="1" key="1">
    <citation type="submission" date="2024-08" db="EMBL/GenBank/DDBJ databases">
        <authorList>
            <person name="Chaddad Z."/>
            <person name="Lamrabet M."/>
            <person name="Bouhnik O."/>
            <person name="Alami S."/>
            <person name="Wipf D."/>
            <person name="Courty P.E."/>
            <person name="Missbah El Idrissi M."/>
        </authorList>
    </citation>
    <scope>NUCLEOTIDE SEQUENCE</scope>
    <source>
        <strain evidence="1">LLZ17</strain>
    </source>
</reference>
<name>A0AB39XYC9_9BRAD</name>